<sequence>MLTVGDSTVETPTKYNNNTAVHPKLHERLGRGHAEWEKSNKMRLEALLKQRPLDPSVYCCDYRAAEAAATLGIEGLREWDGGHLCNECLGVEYLEDRDESLPPWHDEEETNCGVKAETYTPCPNGVGAAGDVTGPSVGRLVRFDYLYTSMVHHKSITINEH</sequence>
<organism evidence="2 3">
    <name type="scientific">Cryomyces antarcticus</name>
    <dbReference type="NCBI Taxonomy" id="329879"/>
    <lineage>
        <taxon>Eukaryota</taxon>
        <taxon>Fungi</taxon>
        <taxon>Dikarya</taxon>
        <taxon>Ascomycota</taxon>
        <taxon>Pezizomycotina</taxon>
        <taxon>Dothideomycetes</taxon>
        <taxon>Dothideomycetes incertae sedis</taxon>
        <taxon>Cryomyces</taxon>
    </lineage>
</organism>
<gene>
    <name evidence="2" type="ORF">LTR16_000915</name>
</gene>
<evidence type="ECO:0000313" key="2">
    <source>
        <dbReference type="EMBL" id="KAK5131250.1"/>
    </source>
</evidence>
<proteinExistence type="predicted"/>
<accession>A0ABR0KUA1</accession>
<feature type="region of interest" description="Disordered" evidence="1">
    <location>
        <begin position="1"/>
        <end position="20"/>
    </location>
</feature>
<dbReference type="Proteomes" id="UP001357485">
    <property type="component" value="Unassembled WGS sequence"/>
</dbReference>
<evidence type="ECO:0000256" key="1">
    <source>
        <dbReference type="SAM" id="MobiDB-lite"/>
    </source>
</evidence>
<comment type="caution">
    <text evidence="2">The sequence shown here is derived from an EMBL/GenBank/DDBJ whole genome shotgun (WGS) entry which is preliminary data.</text>
</comment>
<evidence type="ECO:0000313" key="3">
    <source>
        <dbReference type="Proteomes" id="UP001357485"/>
    </source>
</evidence>
<dbReference type="EMBL" id="JAVRRA010024653">
    <property type="protein sequence ID" value="KAK5131250.1"/>
    <property type="molecule type" value="Genomic_DNA"/>
</dbReference>
<reference evidence="2 3" key="1">
    <citation type="submission" date="2023-08" db="EMBL/GenBank/DDBJ databases">
        <title>Black Yeasts Isolated from many extreme environments.</title>
        <authorList>
            <person name="Coleine C."/>
            <person name="Stajich J.E."/>
            <person name="Selbmann L."/>
        </authorList>
    </citation>
    <scope>NUCLEOTIDE SEQUENCE [LARGE SCALE GENOMIC DNA]</scope>
    <source>
        <strain evidence="2 3">CCFEE 536</strain>
    </source>
</reference>
<keyword evidence="3" id="KW-1185">Reference proteome</keyword>
<name>A0ABR0KUA1_9PEZI</name>
<protein>
    <submittedName>
        <fullName evidence="2">Uncharacterized protein</fullName>
    </submittedName>
</protein>